<dbReference type="SUPFAM" id="SSF57667">
    <property type="entry name" value="beta-beta-alpha zinc fingers"/>
    <property type="match status" value="1"/>
</dbReference>
<keyword evidence="4" id="KW-0862">Zinc</keyword>
<feature type="compositionally biased region" description="Polar residues" evidence="6">
    <location>
        <begin position="532"/>
        <end position="541"/>
    </location>
</feature>
<dbReference type="SMART" id="SM00355">
    <property type="entry name" value="ZnF_C2H2"/>
    <property type="match status" value="2"/>
</dbReference>
<evidence type="ECO:0000256" key="2">
    <source>
        <dbReference type="ARBA" id="ARBA00022737"/>
    </source>
</evidence>
<name>A0ABR4NLY7_9SACH</name>
<feature type="compositionally biased region" description="Low complexity" evidence="6">
    <location>
        <begin position="191"/>
        <end position="212"/>
    </location>
</feature>
<keyword evidence="3 5" id="KW-0863">Zinc-finger</keyword>
<feature type="compositionally biased region" description="Low complexity" evidence="6">
    <location>
        <begin position="290"/>
        <end position="329"/>
    </location>
</feature>
<feature type="compositionally biased region" description="Polar residues" evidence="6">
    <location>
        <begin position="221"/>
        <end position="247"/>
    </location>
</feature>
<feature type="region of interest" description="Disordered" evidence="6">
    <location>
        <begin position="431"/>
        <end position="450"/>
    </location>
</feature>
<dbReference type="Gene3D" id="3.30.160.60">
    <property type="entry name" value="Classic Zinc Finger"/>
    <property type="match status" value="2"/>
</dbReference>
<evidence type="ECO:0000256" key="5">
    <source>
        <dbReference type="PROSITE-ProRule" id="PRU00042"/>
    </source>
</evidence>
<evidence type="ECO:0000313" key="9">
    <source>
        <dbReference type="Proteomes" id="UP001623330"/>
    </source>
</evidence>
<keyword evidence="1" id="KW-0479">Metal-binding</keyword>
<dbReference type="InterPro" id="IPR050329">
    <property type="entry name" value="GLI_C2H2-zinc-finger"/>
</dbReference>
<keyword evidence="9" id="KW-1185">Reference proteome</keyword>
<dbReference type="PANTHER" id="PTHR19818:SF139">
    <property type="entry name" value="PAIR-RULE PROTEIN ODD-PAIRED"/>
    <property type="match status" value="1"/>
</dbReference>
<evidence type="ECO:0000256" key="4">
    <source>
        <dbReference type="ARBA" id="ARBA00022833"/>
    </source>
</evidence>
<reference evidence="8 9" key="1">
    <citation type="submission" date="2024-05" db="EMBL/GenBank/DDBJ databases">
        <title>Long read based assembly of the Candida bracarensis genome reveals expanded adhesin content.</title>
        <authorList>
            <person name="Marcet-Houben M."/>
            <person name="Ksiezopolska E."/>
            <person name="Gabaldon T."/>
        </authorList>
    </citation>
    <scope>NUCLEOTIDE SEQUENCE [LARGE SCALE GENOMIC DNA]</scope>
    <source>
        <strain evidence="8 9">CBM6</strain>
    </source>
</reference>
<proteinExistence type="predicted"/>
<dbReference type="Proteomes" id="UP001623330">
    <property type="component" value="Unassembled WGS sequence"/>
</dbReference>
<feature type="compositionally biased region" description="Polar residues" evidence="6">
    <location>
        <begin position="95"/>
        <end position="120"/>
    </location>
</feature>
<feature type="region of interest" description="Disordered" evidence="6">
    <location>
        <begin position="277"/>
        <end position="336"/>
    </location>
</feature>
<gene>
    <name evidence="8" type="ORF">RNJ44_02530</name>
</gene>
<feature type="domain" description="C2H2-type" evidence="7">
    <location>
        <begin position="15"/>
        <end position="45"/>
    </location>
</feature>
<evidence type="ECO:0000313" key="8">
    <source>
        <dbReference type="EMBL" id="KAL3228585.1"/>
    </source>
</evidence>
<keyword evidence="2" id="KW-0677">Repeat</keyword>
<dbReference type="Pfam" id="PF00096">
    <property type="entry name" value="zf-C2H2"/>
    <property type="match status" value="2"/>
</dbReference>
<evidence type="ECO:0000256" key="3">
    <source>
        <dbReference type="ARBA" id="ARBA00022771"/>
    </source>
</evidence>
<dbReference type="PROSITE" id="PS50157">
    <property type="entry name" value="ZINC_FINGER_C2H2_2"/>
    <property type="match status" value="2"/>
</dbReference>
<evidence type="ECO:0000256" key="6">
    <source>
        <dbReference type="SAM" id="MobiDB-lite"/>
    </source>
</evidence>
<accession>A0ABR4NLY7</accession>
<dbReference type="InterPro" id="IPR013087">
    <property type="entry name" value="Znf_C2H2_type"/>
</dbReference>
<feature type="domain" description="C2H2-type" evidence="7">
    <location>
        <begin position="46"/>
        <end position="74"/>
    </location>
</feature>
<protein>
    <recommendedName>
        <fullName evidence="7">C2H2-type domain-containing protein</fullName>
    </recommendedName>
</protein>
<evidence type="ECO:0000259" key="7">
    <source>
        <dbReference type="PROSITE" id="PS50157"/>
    </source>
</evidence>
<comment type="caution">
    <text evidence="8">The sequence shown here is derived from an EMBL/GenBank/DDBJ whole genome shotgun (WGS) entry which is preliminary data.</text>
</comment>
<sequence>MRDLEEFKKPKKKNFRCEGYPGCSMSFSRAEHLARHIRRHTGEKPFKCDICLKYFSRIDNLKQHRDTVHAKTSGKPYTKNNSTTTTNNNSANTNYKRYTGTSDGVGTFSSANASGNATTQRQKKHNNVSKNKQDSELRMINKTKSLLRDESRKRSYSSDGSSASSSSSSSPPSSNSESYFSAGINGKRTEGGSTSSISSGSTSNGNSKPPSSLKNVIASPNDKNNTSKPNGKVSLATNDPNGSSTGKNGKFGKYWSPPVLMGPIGYEENRNESGGFNMYSNFPSERNQRFRQSFSRRSNNNNDNDNSSTNNNNNNNKSSNHKNSNDKNNTFTNRGYHNFDDTRISAFGNGNYNTGSGIKNSYDRSYRTVPLMSEPQHEQLSMTSQQQHNLISGNRELPHIADFYRKNRGATPFMSNKLPIPANMTVTSSPAATVNDKESNRYSSVSPQKTAVKMEMESPPYLIPSNNDPLMVPAFSTSKTQAENNIHVPSNGTGAGSNVPNTIITTTTTITSNQEDEDVVMTDVSRPIIIKNKNSPFTNDNKLPPLKNLQFDQQ</sequence>
<feature type="compositionally biased region" description="Low complexity" evidence="6">
    <location>
        <begin position="157"/>
        <end position="181"/>
    </location>
</feature>
<feature type="compositionally biased region" description="Low complexity" evidence="6">
    <location>
        <begin position="78"/>
        <end position="94"/>
    </location>
</feature>
<dbReference type="InterPro" id="IPR036236">
    <property type="entry name" value="Znf_C2H2_sf"/>
</dbReference>
<evidence type="ECO:0000256" key="1">
    <source>
        <dbReference type="ARBA" id="ARBA00022723"/>
    </source>
</evidence>
<dbReference type="PROSITE" id="PS00028">
    <property type="entry name" value="ZINC_FINGER_C2H2_1"/>
    <property type="match status" value="1"/>
</dbReference>
<feature type="region of interest" description="Disordered" evidence="6">
    <location>
        <begin position="531"/>
        <end position="554"/>
    </location>
</feature>
<dbReference type="PANTHER" id="PTHR19818">
    <property type="entry name" value="ZINC FINGER PROTEIN ZIC AND GLI"/>
    <property type="match status" value="1"/>
</dbReference>
<organism evidence="8 9">
    <name type="scientific">Nakaseomyces bracarensis</name>
    <dbReference type="NCBI Taxonomy" id="273131"/>
    <lineage>
        <taxon>Eukaryota</taxon>
        <taxon>Fungi</taxon>
        <taxon>Dikarya</taxon>
        <taxon>Ascomycota</taxon>
        <taxon>Saccharomycotina</taxon>
        <taxon>Saccharomycetes</taxon>
        <taxon>Saccharomycetales</taxon>
        <taxon>Saccharomycetaceae</taxon>
        <taxon>Nakaseomyces</taxon>
    </lineage>
</organism>
<feature type="region of interest" description="Disordered" evidence="6">
    <location>
        <begin position="66"/>
        <end position="254"/>
    </location>
</feature>
<dbReference type="EMBL" id="JBEVYD010000013">
    <property type="protein sequence ID" value="KAL3228585.1"/>
    <property type="molecule type" value="Genomic_DNA"/>
</dbReference>